<comment type="subcellular location">
    <subcellularLocation>
        <location evidence="1">Lipid droplet</location>
    </subcellularLocation>
</comment>
<evidence type="ECO:0000256" key="3">
    <source>
        <dbReference type="ARBA" id="ARBA00022677"/>
    </source>
</evidence>
<dbReference type="Proteomes" id="UP001474421">
    <property type="component" value="Unassembled WGS sequence"/>
</dbReference>
<protein>
    <recommendedName>
        <fullName evidence="4">Perilipin</fullName>
    </recommendedName>
</protein>
<keyword evidence="5" id="KW-0472">Membrane</keyword>
<keyword evidence="7" id="KW-1185">Reference proteome</keyword>
<sequence length="430" mass="48463">MIYKTTEAGSGFIVGFECWPLFLIIIIIYFPGAEPVRIIDEKQCAVQKFADLPLISSTYGWVSSIYNLAKQSHPAIQTVCEMAETGVKNIASSVEPLLDIFEPQLAVANIAVCRNLDRLQYQFPVLQQTVNEFVGSINTKLREAKIVDSMLEIGAEIAMDTVEVTLCSARSAVNAVREISVSQMMARSVDKMIFKSEGLIEHFLPITDEELLAIASLDQPKGSGAAPLEKQKEEPSYYTRLGSLSTKLCSRAYHHSLAKWRMVKLGAQQALFQLEQIFYLLKYTKEELDCKVHKGQEKLYQMWKEWYKGQPKQSQSTEASQAEMESHVLATSYSVAQKMQEVCQKILTNMQSLPEHLQQKIQQAECDLKELQAVLSSTTCFQDLPSDFLKETPEQISKARKAVHEVMEYIAKNTRMSWVDGPFCPVESSA</sequence>
<evidence type="ECO:0000256" key="1">
    <source>
        <dbReference type="ARBA" id="ARBA00004502"/>
    </source>
</evidence>
<dbReference type="InterPro" id="IPR004279">
    <property type="entry name" value="Perilipin"/>
</dbReference>
<evidence type="ECO:0000256" key="4">
    <source>
        <dbReference type="PIRNR" id="PIRNR036881"/>
    </source>
</evidence>
<organism evidence="6 7">
    <name type="scientific">Crotalus adamanteus</name>
    <name type="common">Eastern diamondback rattlesnake</name>
    <dbReference type="NCBI Taxonomy" id="8729"/>
    <lineage>
        <taxon>Eukaryota</taxon>
        <taxon>Metazoa</taxon>
        <taxon>Chordata</taxon>
        <taxon>Craniata</taxon>
        <taxon>Vertebrata</taxon>
        <taxon>Euteleostomi</taxon>
        <taxon>Lepidosauria</taxon>
        <taxon>Squamata</taxon>
        <taxon>Bifurcata</taxon>
        <taxon>Unidentata</taxon>
        <taxon>Episquamata</taxon>
        <taxon>Toxicofera</taxon>
        <taxon>Serpentes</taxon>
        <taxon>Colubroidea</taxon>
        <taxon>Viperidae</taxon>
        <taxon>Crotalinae</taxon>
        <taxon>Crotalus</taxon>
    </lineage>
</organism>
<proteinExistence type="inferred from homology"/>
<evidence type="ECO:0000313" key="7">
    <source>
        <dbReference type="Proteomes" id="UP001474421"/>
    </source>
</evidence>
<keyword evidence="5" id="KW-0812">Transmembrane</keyword>
<comment type="caution">
    <text evidence="6">The sequence shown here is derived from an EMBL/GenBank/DDBJ whole genome shotgun (WGS) entry which is preliminary data.</text>
</comment>
<evidence type="ECO:0000313" key="6">
    <source>
        <dbReference type="EMBL" id="KAK9407977.1"/>
    </source>
</evidence>
<dbReference type="EMBL" id="JAOTOJ010000002">
    <property type="protein sequence ID" value="KAK9407977.1"/>
    <property type="molecule type" value="Genomic_DNA"/>
</dbReference>
<name>A0AAW1C0U8_CROAD</name>
<dbReference type="SUPFAM" id="SSF109775">
    <property type="entry name" value="Mannose-6-phosphate receptor binding protein 1 (Tip47), C-terminal domain"/>
    <property type="match status" value="1"/>
</dbReference>
<comment type="similarity">
    <text evidence="2 4">Belongs to the perilipin family.</text>
</comment>
<dbReference type="PANTHER" id="PTHR14024">
    <property type="entry name" value="PERILIPIN"/>
    <property type="match status" value="1"/>
</dbReference>
<evidence type="ECO:0000256" key="5">
    <source>
        <dbReference type="SAM" id="Phobius"/>
    </source>
</evidence>
<feature type="transmembrane region" description="Helical" evidence="5">
    <location>
        <begin position="12"/>
        <end position="32"/>
    </location>
</feature>
<dbReference type="AlphaFoldDB" id="A0AAW1C0U8"/>
<dbReference type="GO" id="GO:0005829">
    <property type="term" value="C:cytosol"/>
    <property type="evidence" value="ECO:0007669"/>
    <property type="project" value="TreeGrafter"/>
</dbReference>
<evidence type="ECO:0000256" key="2">
    <source>
        <dbReference type="ARBA" id="ARBA00006311"/>
    </source>
</evidence>
<reference evidence="6 7" key="1">
    <citation type="journal article" date="2024" name="Proc. Natl. Acad. Sci. U.S.A.">
        <title>The genetic regulatory architecture and epigenomic basis for age-related changes in rattlesnake venom.</title>
        <authorList>
            <person name="Hogan M.P."/>
            <person name="Holding M.L."/>
            <person name="Nystrom G.S."/>
            <person name="Colston T.J."/>
            <person name="Bartlett D.A."/>
            <person name="Mason A.J."/>
            <person name="Ellsworth S.A."/>
            <person name="Rautsaw R.M."/>
            <person name="Lawrence K.C."/>
            <person name="Strickland J.L."/>
            <person name="He B."/>
            <person name="Fraser P."/>
            <person name="Margres M.J."/>
            <person name="Gilbert D.M."/>
            <person name="Gibbs H.L."/>
            <person name="Parkinson C.L."/>
            <person name="Rokyta D.R."/>
        </authorList>
    </citation>
    <scope>NUCLEOTIDE SEQUENCE [LARGE SCALE GENOMIC DNA]</scope>
    <source>
        <strain evidence="6">DRR0105</strain>
    </source>
</reference>
<accession>A0AAW1C0U8</accession>
<dbReference type="PANTHER" id="PTHR14024:SF51">
    <property type="entry name" value="PERILIPIN-RELATED"/>
    <property type="match status" value="1"/>
</dbReference>
<gene>
    <name evidence="6" type="ORF">NXF25_006751</name>
</gene>
<dbReference type="Pfam" id="PF03036">
    <property type="entry name" value="Perilipin"/>
    <property type="match status" value="1"/>
</dbReference>
<dbReference type="PIRSF" id="PIRSF036881">
    <property type="entry name" value="PAT"/>
    <property type="match status" value="1"/>
</dbReference>
<dbReference type="Gene3D" id="3.30.720.170">
    <property type="entry name" value="Perilipin, alpha-beta domain"/>
    <property type="match status" value="1"/>
</dbReference>
<dbReference type="Gene3D" id="1.20.120.340">
    <property type="entry name" value="Flagellar protein FliS"/>
    <property type="match status" value="1"/>
</dbReference>
<dbReference type="GO" id="GO:0010890">
    <property type="term" value="P:positive regulation of triglyceride storage"/>
    <property type="evidence" value="ECO:0007669"/>
    <property type="project" value="TreeGrafter"/>
</dbReference>
<keyword evidence="5" id="KW-1133">Transmembrane helix</keyword>
<dbReference type="GO" id="GO:0019915">
    <property type="term" value="P:lipid storage"/>
    <property type="evidence" value="ECO:0007669"/>
    <property type="project" value="TreeGrafter"/>
</dbReference>
<dbReference type="GO" id="GO:0005811">
    <property type="term" value="C:lipid droplet"/>
    <property type="evidence" value="ECO:0007669"/>
    <property type="project" value="UniProtKB-SubCell"/>
</dbReference>
<keyword evidence="3" id="KW-0551">Lipid droplet</keyword>